<dbReference type="Proteomes" id="UP000694890">
    <property type="component" value="Linkage group LG12"/>
</dbReference>
<evidence type="ECO:0000259" key="3">
    <source>
        <dbReference type="Pfam" id="PF04775"/>
    </source>
</evidence>
<dbReference type="PIRSF" id="PIRSF016521">
    <property type="entry name" value="Acyl-CoA_hydro"/>
    <property type="match status" value="1"/>
</dbReference>
<feature type="domain" description="BAAT/Acyl-CoA thioester hydrolase C-terminal" evidence="4">
    <location>
        <begin position="253"/>
        <end position="459"/>
    </location>
</feature>
<dbReference type="InterPro" id="IPR029058">
    <property type="entry name" value="AB_hydrolase_fold"/>
</dbReference>
<dbReference type="Pfam" id="PF04775">
    <property type="entry name" value="Bile_Hydr_Trans"/>
    <property type="match status" value="1"/>
</dbReference>
<evidence type="ECO:0000256" key="2">
    <source>
        <dbReference type="PIRSR" id="PIRSR016521-1"/>
    </source>
</evidence>
<dbReference type="GO" id="GO:0006637">
    <property type="term" value="P:acyl-CoA metabolic process"/>
    <property type="evidence" value="ECO:0007669"/>
    <property type="project" value="InterPro"/>
</dbReference>
<dbReference type="PANTHER" id="PTHR10824:SF36">
    <property type="entry name" value="ACYL-COA THIOESTERASE 17-RELATED"/>
    <property type="match status" value="1"/>
</dbReference>
<evidence type="ECO:0000259" key="4">
    <source>
        <dbReference type="Pfam" id="PF08840"/>
    </source>
</evidence>
<dbReference type="InterPro" id="IPR006862">
    <property type="entry name" value="Thio_Ohase/aa_AcTrfase"/>
</dbReference>
<comment type="similarity">
    <text evidence="1">Belongs to the C/M/P thioester hydrolase family.</text>
</comment>
<organism evidence="5 6">
    <name type="scientific">Lates calcarifer</name>
    <name type="common">Barramundi</name>
    <name type="synonym">Holocentrus calcarifer</name>
    <dbReference type="NCBI Taxonomy" id="8187"/>
    <lineage>
        <taxon>Eukaryota</taxon>
        <taxon>Metazoa</taxon>
        <taxon>Chordata</taxon>
        <taxon>Craniata</taxon>
        <taxon>Vertebrata</taxon>
        <taxon>Euteleostomi</taxon>
        <taxon>Actinopterygii</taxon>
        <taxon>Neopterygii</taxon>
        <taxon>Teleostei</taxon>
        <taxon>Neoteleostei</taxon>
        <taxon>Acanthomorphata</taxon>
        <taxon>Carangaria</taxon>
        <taxon>Carangaria incertae sedis</taxon>
        <taxon>Centropomidae</taxon>
        <taxon>Lates</taxon>
    </lineage>
</organism>
<name>A0AAJ7QFE9_LATCA</name>
<reference evidence="6 7" key="1">
    <citation type="submission" date="2025-04" db="UniProtKB">
        <authorList>
            <consortium name="RefSeq"/>
        </authorList>
    </citation>
    <scope>IDENTIFICATION</scope>
    <source>
        <tissue evidence="6 7">Brain</tissue>
    </source>
</reference>
<sequence>MLRTHMTVTTIRQLMEMKIIPCFSLHRKLAGAVRWRSSYRQPPVLIAAPARALIDEQISIKGRFLPPHCPVTVHSQMHSEDGDLWEAFAHYNADADGTVSLTRDHSVGGSYSGCEPMGLFWGLQPAPGAREGLRLRKKNVETPYVVHVSLLEGHVSPSEEQSNELAAVTTERWYMAPGVRRIEICQDGVVGTLFLPPGTGPFPGMLDLWGMGGGLVEYRSALFASRGYASLSVAYIGHKELPGPQNKINVGDSYFKSAFHLLQDHHQVCADRIGIIGLSFGVYLTLRLATNIGVKPSCLICINGPVGSTIKLSDDDGRTENFEGDQKYWMYDDQGHVSFRAVSLPANLSPESKVKIENLTCPLMYIVGEDDLSSSSIENADLIEETLRAAGKSQLFTRLSYPGAGHLIEPPYSPNSRASLWSVKPKKLITLWGGHLAPHAAAQEDAWKKILDFMENNLRQ</sequence>
<dbReference type="Gene3D" id="2.60.40.2240">
    <property type="entry name" value="Acyl-CoA thioester hydrolase/BAAT N-terminal domain"/>
    <property type="match status" value="1"/>
</dbReference>
<feature type="domain" description="Acyl-CoA thioester hydrolase/bile acid-CoA amino acid N-acetyltransferase" evidence="3">
    <location>
        <begin position="55"/>
        <end position="185"/>
    </location>
</feature>
<dbReference type="Gene3D" id="3.40.50.1820">
    <property type="entry name" value="alpha/beta hydrolase"/>
    <property type="match status" value="1"/>
</dbReference>
<proteinExistence type="inferred from homology"/>
<protein>
    <submittedName>
        <fullName evidence="6 7">Peroxisomal succinyl-coenzyme A thioesterase isoform X2</fullName>
    </submittedName>
</protein>
<accession>A0AAJ7QFE9</accession>
<feature type="active site" description="Charge relay system" evidence="2">
    <location>
        <position position="279"/>
    </location>
</feature>
<dbReference type="InterPro" id="IPR016662">
    <property type="entry name" value="Acyl-CoA_thioEstase_long-chain"/>
</dbReference>
<dbReference type="FunFam" id="3.40.50.1820:FF:000024">
    <property type="entry name" value="acyl-coenzyme A thioesterase 4"/>
    <property type="match status" value="1"/>
</dbReference>
<dbReference type="SUPFAM" id="SSF53474">
    <property type="entry name" value="alpha/beta-Hydrolases"/>
    <property type="match status" value="1"/>
</dbReference>
<dbReference type="PANTHER" id="PTHR10824">
    <property type="entry name" value="ACYL-COENZYME A THIOESTERASE-RELATED"/>
    <property type="match status" value="1"/>
</dbReference>
<evidence type="ECO:0000313" key="7">
    <source>
        <dbReference type="RefSeq" id="XP_050930768.1"/>
    </source>
</evidence>
<dbReference type="GO" id="GO:0047617">
    <property type="term" value="F:fatty acyl-CoA hydrolase activity"/>
    <property type="evidence" value="ECO:0007669"/>
    <property type="project" value="TreeGrafter"/>
</dbReference>
<dbReference type="RefSeq" id="XP_050930768.1">
    <property type="nucleotide sequence ID" value="XM_051074811.1"/>
</dbReference>
<dbReference type="Pfam" id="PF08840">
    <property type="entry name" value="BAAT_C"/>
    <property type="match status" value="1"/>
</dbReference>
<feature type="active site" description="Charge relay system" evidence="2">
    <location>
        <position position="371"/>
    </location>
</feature>
<dbReference type="AlphaFoldDB" id="A0AAJ7QFE9"/>
<dbReference type="RefSeq" id="XP_018554568.1">
    <property type="nucleotide sequence ID" value="XM_018699052.2"/>
</dbReference>
<evidence type="ECO:0000256" key="1">
    <source>
        <dbReference type="ARBA" id="ARBA00006538"/>
    </source>
</evidence>
<dbReference type="InterPro" id="IPR042490">
    <property type="entry name" value="Thio_Ohase/BAAT_N"/>
</dbReference>
<dbReference type="InterPro" id="IPR014940">
    <property type="entry name" value="BAAT_C"/>
</dbReference>
<dbReference type="GO" id="GO:0006631">
    <property type="term" value="P:fatty acid metabolic process"/>
    <property type="evidence" value="ECO:0007669"/>
    <property type="project" value="TreeGrafter"/>
</dbReference>
<feature type="active site" description="Charge relay system" evidence="2">
    <location>
        <position position="406"/>
    </location>
</feature>
<evidence type="ECO:0000313" key="5">
    <source>
        <dbReference type="Proteomes" id="UP000694890"/>
    </source>
</evidence>
<evidence type="ECO:0000313" key="6">
    <source>
        <dbReference type="RefSeq" id="XP_018554568.1"/>
    </source>
</evidence>
<dbReference type="GeneID" id="108898918"/>
<gene>
    <name evidence="6 7" type="primary">LOC108898918</name>
</gene>